<gene>
    <name evidence="2" type="ORF">Tsubulata_027953</name>
</gene>
<keyword evidence="3" id="KW-1185">Reference proteome</keyword>
<keyword evidence="1" id="KW-1133">Transmembrane helix</keyword>
<keyword evidence="1" id="KW-0472">Membrane</keyword>
<keyword evidence="1" id="KW-0812">Transmembrane</keyword>
<evidence type="ECO:0000256" key="1">
    <source>
        <dbReference type="SAM" id="Phobius"/>
    </source>
</evidence>
<feature type="transmembrane region" description="Helical" evidence="1">
    <location>
        <begin position="73"/>
        <end position="92"/>
    </location>
</feature>
<name>A0A9Q0G6W8_9ROSI</name>
<comment type="caution">
    <text evidence="2">The sequence shown here is derived from an EMBL/GenBank/DDBJ whole genome shotgun (WGS) entry which is preliminary data.</text>
</comment>
<dbReference type="AlphaFoldDB" id="A0A9Q0G6W8"/>
<reference evidence="2" key="2">
    <citation type="journal article" date="2023" name="Plants (Basel)">
        <title>Annotation of the Turnera subulata (Passifloraceae) Draft Genome Reveals the S-Locus Evolved after the Divergence of Turneroideae from Passifloroideae in a Stepwise Manner.</title>
        <authorList>
            <person name="Henning P.M."/>
            <person name="Roalson E.H."/>
            <person name="Mir W."/>
            <person name="McCubbin A.G."/>
            <person name="Shore J.S."/>
        </authorList>
    </citation>
    <scope>NUCLEOTIDE SEQUENCE</scope>
    <source>
        <strain evidence="2">F60SS</strain>
    </source>
</reference>
<proteinExistence type="predicted"/>
<accession>A0A9Q0G6W8</accession>
<evidence type="ECO:0008006" key="4">
    <source>
        <dbReference type="Google" id="ProtNLM"/>
    </source>
</evidence>
<organism evidence="2 3">
    <name type="scientific">Turnera subulata</name>
    <dbReference type="NCBI Taxonomy" id="218843"/>
    <lineage>
        <taxon>Eukaryota</taxon>
        <taxon>Viridiplantae</taxon>
        <taxon>Streptophyta</taxon>
        <taxon>Embryophyta</taxon>
        <taxon>Tracheophyta</taxon>
        <taxon>Spermatophyta</taxon>
        <taxon>Magnoliopsida</taxon>
        <taxon>eudicotyledons</taxon>
        <taxon>Gunneridae</taxon>
        <taxon>Pentapetalae</taxon>
        <taxon>rosids</taxon>
        <taxon>fabids</taxon>
        <taxon>Malpighiales</taxon>
        <taxon>Passifloraceae</taxon>
        <taxon>Turnera</taxon>
    </lineage>
</organism>
<sequence length="110" mass="12566">MRPSSSSSTSMDIVNIHSLEVNYFGDFVFEKCLCFASISLECVSVNSYSAELQADIFRAEKNIIDLYIIDGKLLMLLICLYMITLVVVLKNVEWPEQFRRKISIVSKSKD</sequence>
<dbReference type="Proteomes" id="UP001141552">
    <property type="component" value="Unassembled WGS sequence"/>
</dbReference>
<evidence type="ECO:0000313" key="2">
    <source>
        <dbReference type="EMBL" id="KAJ4844540.1"/>
    </source>
</evidence>
<dbReference type="EMBL" id="JAKUCV010001928">
    <property type="protein sequence ID" value="KAJ4844540.1"/>
    <property type="molecule type" value="Genomic_DNA"/>
</dbReference>
<protein>
    <recommendedName>
        <fullName evidence="4">Transmembrane protein</fullName>
    </recommendedName>
</protein>
<evidence type="ECO:0000313" key="3">
    <source>
        <dbReference type="Proteomes" id="UP001141552"/>
    </source>
</evidence>
<reference evidence="2" key="1">
    <citation type="submission" date="2022-02" db="EMBL/GenBank/DDBJ databases">
        <authorList>
            <person name="Henning P.M."/>
            <person name="McCubbin A.G."/>
            <person name="Shore J.S."/>
        </authorList>
    </citation>
    <scope>NUCLEOTIDE SEQUENCE</scope>
    <source>
        <strain evidence="2">F60SS</strain>
        <tissue evidence="2">Leaves</tissue>
    </source>
</reference>